<organism evidence="6 7">
    <name type="scientific">Pedobacter kyungheensis</name>
    <dbReference type="NCBI Taxonomy" id="1069985"/>
    <lineage>
        <taxon>Bacteria</taxon>
        <taxon>Pseudomonadati</taxon>
        <taxon>Bacteroidota</taxon>
        <taxon>Sphingobacteriia</taxon>
        <taxon>Sphingobacteriales</taxon>
        <taxon>Sphingobacteriaceae</taxon>
        <taxon>Pedobacter</taxon>
    </lineage>
</organism>
<feature type="domain" description="RNA polymerase sigma factor 70 region 4 type 2" evidence="5">
    <location>
        <begin position="122"/>
        <end position="174"/>
    </location>
</feature>
<dbReference type="InterPro" id="IPR013325">
    <property type="entry name" value="RNA_pol_sigma_r2"/>
</dbReference>
<dbReference type="InterPro" id="IPR036388">
    <property type="entry name" value="WH-like_DNA-bd_sf"/>
</dbReference>
<evidence type="ECO:0000259" key="5">
    <source>
        <dbReference type="Pfam" id="PF08281"/>
    </source>
</evidence>
<evidence type="ECO:0000256" key="1">
    <source>
        <dbReference type="ARBA" id="ARBA00010641"/>
    </source>
</evidence>
<gene>
    <name evidence="6" type="ORF">OC25_03345</name>
</gene>
<protein>
    <recommendedName>
        <fullName evidence="5">RNA polymerase sigma factor 70 region 4 type 2 domain-containing protein</fullName>
    </recommendedName>
</protein>
<dbReference type="Gene3D" id="1.10.1740.10">
    <property type="match status" value="1"/>
</dbReference>
<dbReference type="SUPFAM" id="SSF88659">
    <property type="entry name" value="Sigma3 and sigma4 domains of RNA polymerase sigma factors"/>
    <property type="match status" value="1"/>
</dbReference>
<dbReference type="CDD" id="cd06171">
    <property type="entry name" value="Sigma70_r4"/>
    <property type="match status" value="1"/>
</dbReference>
<keyword evidence="3" id="KW-0731">Sigma factor</keyword>
<evidence type="ECO:0000256" key="3">
    <source>
        <dbReference type="ARBA" id="ARBA00023082"/>
    </source>
</evidence>
<dbReference type="AlphaFoldDB" id="A0A0C1DQ20"/>
<evidence type="ECO:0000256" key="2">
    <source>
        <dbReference type="ARBA" id="ARBA00023015"/>
    </source>
</evidence>
<reference evidence="6 7" key="1">
    <citation type="submission" date="2014-10" db="EMBL/GenBank/DDBJ databases">
        <title>Pedobacter Kyungheensis.</title>
        <authorList>
            <person name="Anderson B.M."/>
            <person name="Newman J.D."/>
        </authorList>
    </citation>
    <scope>NUCLEOTIDE SEQUENCE [LARGE SCALE GENOMIC DNA]</scope>
    <source>
        <strain evidence="6 7">KACC 16221</strain>
    </source>
</reference>
<sequence>MNQDSTEAERWISFCDGDEGALVSLYERYYSMFFVWGCKWLAGEEDFVKDQLHDFFLYIWESRDKLSRDINVKAYLLTSFRRRLLYQWKKHQRLTSIEQMGETFENNEAELLDAEAISEQFLRLEKALTLLSPAQREVVELRFLQSKSLQEIADMKKTSLRTVYNLLHRGISKLRSEINEKNFLWLW</sequence>
<keyword evidence="7" id="KW-1185">Reference proteome</keyword>
<dbReference type="Pfam" id="PF08281">
    <property type="entry name" value="Sigma70_r4_2"/>
    <property type="match status" value="1"/>
</dbReference>
<dbReference type="OrthoDB" id="9150024at2"/>
<dbReference type="GO" id="GO:0016987">
    <property type="term" value="F:sigma factor activity"/>
    <property type="evidence" value="ECO:0007669"/>
    <property type="project" value="UniProtKB-KW"/>
</dbReference>
<accession>A0A0C1DQ20</accession>
<dbReference type="PANTHER" id="PTHR43133">
    <property type="entry name" value="RNA POLYMERASE ECF-TYPE SIGMA FACTO"/>
    <property type="match status" value="1"/>
</dbReference>
<dbReference type="InterPro" id="IPR013249">
    <property type="entry name" value="RNA_pol_sigma70_r4_t2"/>
</dbReference>
<dbReference type="RefSeq" id="WP_039471774.1">
    <property type="nucleotide sequence ID" value="NZ_JSYN01000003.1"/>
</dbReference>
<dbReference type="EMBL" id="JSYN01000003">
    <property type="protein sequence ID" value="KIA96140.1"/>
    <property type="molecule type" value="Genomic_DNA"/>
</dbReference>
<dbReference type="GO" id="GO:0003677">
    <property type="term" value="F:DNA binding"/>
    <property type="evidence" value="ECO:0007669"/>
    <property type="project" value="InterPro"/>
</dbReference>
<dbReference type="InterPro" id="IPR014284">
    <property type="entry name" value="RNA_pol_sigma-70_dom"/>
</dbReference>
<dbReference type="InterPro" id="IPR013324">
    <property type="entry name" value="RNA_pol_sigma_r3/r4-like"/>
</dbReference>
<evidence type="ECO:0000313" key="6">
    <source>
        <dbReference type="EMBL" id="KIA96140.1"/>
    </source>
</evidence>
<dbReference type="InterPro" id="IPR039425">
    <property type="entry name" value="RNA_pol_sigma-70-like"/>
</dbReference>
<dbReference type="PANTHER" id="PTHR43133:SF46">
    <property type="entry name" value="RNA POLYMERASE SIGMA-70 FACTOR ECF SUBFAMILY"/>
    <property type="match status" value="1"/>
</dbReference>
<dbReference type="Proteomes" id="UP000031246">
    <property type="component" value="Unassembled WGS sequence"/>
</dbReference>
<comment type="similarity">
    <text evidence="1">Belongs to the sigma-70 factor family. ECF subfamily.</text>
</comment>
<keyword evidence="2" id="KW-0805">Transcription regulation</keyword>
<name>A0A0C1DQ20_9SPHI</name>
<proteinExistence type="inferred from homology"/>
<keyword evidence="4" id="KW-0804">Transcription</keyword>
<evidence type="ECO:0000256" key="4">
    <source>
        <dbReference type="ARBA" id="ARBA00023163"/>
    </source>
</evidence>
<comment type="caution">
    <text evidence="6">The sequence shown here is derived from an EMBL/GenBank/DDBJ whole genome shotgun (WGS) entry which is preliminary data.</text>
</comment>
<dbReference type="NCBIfam" id="TIGR02937">
    <property type="entry name" value="sigma70-ECF"/>
    <property type="match status" value="1"/>
</dbReference>
<evidence type="ECO:0000313" key="7">
    <source>
        <dbReference type="Proteomes" id="UP000031246"/>
    </source>
</evidence>
<dbReference type="Gene3D" id="1.10.10.10">
    <property type="entry name" value="Winged helix-like DNA-binding domain superfamily/Winged helix DNA-binding domain"/>
    <property type="match status" value="1"/>
</dbReference>
<dbReference type="SUPFAM" id="SSF88946">
    <property type="entry name" value="Sigma2 domain of RNA polymerase sigma factors"/>
    <property type="match status" value="1"/>
</dbReference>
<dbReference type="GO" id="GO:0006352">
    <property type="term" value="P:DNA-templated transcription initiation"/>
    <property type="evidence" value="ECO:0007669"/>
    <property type="project" value="InterPro"/>
</dbReference>